<comment type="caution">
    <text evidence="1">The sequence shown here is derived from an EMBL/GenBank/DDBJ whole genome shotgun (WGS) entry which is preliminary data.</text>
</comment>
<accession>A0AAD6DEY4</accession>
<dbReference type="AlphaFoldDB" id="A0AAD6DEY4"/>
<evidence type="ECO:0000313" key="2">
    <source>
        <dbReference type="Proteomes" id="UP001216150"/>
    </source>
</evidence>
<gene>
    <name evidence="1" type="ORF">N7450_007701</name>
</gene>
<evidence type="ECO:0000313" key="1">
    <source>
        <dbReference type="EMBL" id="KAJ5578834.1"/>
    </source>
</evidence>
<reference evidence="1 2" key="1">
    <citation type="journal article" date="2023" name="IMA Fungus">
        <title>Comparative genomic study of the Penicillium genus elucidates a diverse pangenome and 15 lateral gene transfer events.</title>
        <authorList>
            <person name="Petersen C."/>
            <person name="Sorensen T."/>
            <person name="Nielsen M.R."/>
            <person name="Sondergaard T.E."/>
            <person name="Sorensen J.L."/>
            <person name="Fitzpatrick D.A."/>
            <person name="Frisvad J.C."/>
            <person name="Nielsen K.L."/>
        </authorList>
    </citation>
    <scope>NUCLEOTIDE SEQUENCE [LARGE SCALE GENOMIC DNA]</scope>
    <source>
        <strain evidence="1 2">IBT 29057</strain>
    </source>
</reference>
<protein>
    <submittedName>
        <fullName evidence="1">Uncharacterized protein</fullName>
    </submittedName>
</protein>
<dbReference type="Proteomes" id="UP001216150">
    <property type="component" value="Unassembled WGS sequence"/>
</dbReference>
<name>A0AAD6DEY4_9EURO</name>
<dbReference type="EMBL" id="JAQJAC010000007">
    <property type="protein sequence ID" value="KAJ5578834.1"/>
    <property type="molecule type" value="Genomic_DNA"/>
</dbReference>
<sequence>MPPKRSESWQKSAEQEGKIFSAIQNIQKSNIKSLCAAATLYKKPLSTLHDRVSDIFFSRVDKYHHRQKLTQFEEDLAALRLSAIRGMANILFEMCGEIISGYCWQKLDINFYSILQ</sequence>
<keyword evidence="2" id="KW-1185">Reference proteome</keyword>
<organism evidence="1 2">
    <name type="scientific">Penicillium hetheringtonii</name>
    <dbReference type="NCBI Taxonomy" id="911720"/>
    <lineage>
        <taxon>Eukaryota</taxon>
        <taxon>Fungi</taxon>
        <taxon>Dikarya</taxon>
        <taxon>Ascomycota</taxon>
        <taxon>Pezizomycotina</taxon>
        <taxon>Eurotiomycetes</taxon>
        <taxon>Eurotiomycetidae</taxon>
        <taxon>Eurotiales</taxon>
        <taxon>Aspergillaceae</taxon>
        <taxon>Penicillium</taxon>
    </lineage>
</organism>
<proteinExistence type="predicted"/>